<sequence length="84" mass="9241">MTRNILSTTFLAVLVLSSIFLGSILFTDTAHAQEQTLNINADGLLSNIDAEMVGIGFWILVFIIIVLKILGLIWAIFTGFIPFI</sequence>
<keyword evidence="1" id="KW-1133">Transmembrane helix</keyword>
<evidence type="ECO:0000256" key="1">
    <source>
        <dbReference type="SAM" id="Phobius"/>
    </source>
</evidence>
<dbReference type="Proteomes" id="UP000823736">
    <property type="component" value="Unassembled WGS sequence"/>
</dbReference>
<keyword evidence="3" id="KW-1185">Reference proteome</keyword>
<evidence type="ECO:0000313" key="2">
    <source>
        <dbReference type="EMBL" id="MBP1987002.1"/>
    </source>
</evidence>
<dbReference type="EMBL" id="JAGGLC010000003">
    <property type="protein sequence ID" value="MBP1987002.1"/>
    <property type="molecule type" value="Genomic_DNA"/>
</dbReference>
<proteinExistence type="predicted"/>
<name>A0A8T4GXT6_9EURY</name>
<organism evidence="2 3">
    <name type="scientific">Halolamina salifodinae</name>
    <dbReference type="NCBI Taxonomy" id="1202767"/>
    <lineage>
        <taxon>Archaea</taxon>
        <taxon>Methanobacteriati</taxon>
        <taxon>Methanobacteriota</taxon>
        <taxon>Stenosarchaea group</taxon>
        <taxon>Halobacteria</taxon>
        <taxon>Halobacteriales</taxon>
        <taxon>Haloferacaceae</taxon>
    </lineage>
</organism>
<dbReference type="AlphaFoldDB" id="A0A8T4GXT6"/>
<evidence type="ECO:0000313" key="3">
    <source>
        <dbReference type="Proteomes" id="UP000823736"/>
    </source>
</evidence>
<gene>
    <name evidence="2" type="ORF">J2753_001500</name>
</gene>
<feature type="transmembrane region" description="Helical" evidence="1">
    <location>
        <begin position="56"/>
        <end position="81"/>
    </location>
</feature>
<dbReference type="RefSeq" id="WP_209491290.1">
    <property type="nucleotide sequence ID" value="NZ_JAGGLC010000003.1"/>
</dbReference>
<protein>
    <submittedName>
        <fullName evidence="2">Uncharacterized protein</fullName>
    </submittedName>
</protein>
<comment type="caution">
    <text evidence="2">The sequence shown here is derived from an EMBL/GenBank/DDBJ whole genome shotgun (WGS) entry which is preliminary data.</text>
</comment>
<reference evidence="2" key="1">
    <citation type="submission" date="2021-03" db="EMBL/GenBank/DDBJ databases">
        <title>Genomic Encyclopedia of Type Strains, Phase IV (KMG-IV): sequencing the most valuable type-strain genomes for metagenomic binning, comparative biology and taxonomic classification.</title>
        <authorList>
            <person name="Goeker M."/>
        </authorList>
    </citation>
    <scope>NUCLEOTIDE SEQUENCE</scope>
    <source>
        <strain evidence="2">DSM 26232</strain>
    </source>
</reference>
<keyword evidence="1" id="KW-0812">Transmembrane</keyword>
<accession>A0A8T4GXT6</accession>
<keyword evidence="1" id="KW-0472">Membrane</keyword>